<accession>A0A345C2Q2</accession>
<organism evidence="2 3">
    <name type="scientific">Salicibibacter kimchii</name>
    <dbReference type="NCBI Taxonomy" id="2099786"/>
    <lineage>
        <taxon>Bacteria</taxon>
        <taxon>Bacillati</taxon>
        <taxon>Bacillota</taxon>
        <taxon>Bacilli</taxon>
        <taxon>Bacillales</taxon>
        <taxon>Bacillaceae</taxon>
        <taxon>Salicibibacter</taxon>
    </lineage>
</organism>
<keyword evidence="2" id="KW-0808">Transferase</keyword>
<dbReference type="GO" id="GO:0008757">
    <property type="term" value="F:S-adenosylmethionine-dependent methyltransferase activity"/>
    <property type="evidence" value="ECO:0007669"/>
    <property type="project" value="InterPro"/>
</dbReference>
<dbReference type="Proteomes" id="UP000252100">
    <property type="component" value="Chromosome"/>
</dbReference>
<dbReference type="PANTHER" id="PTHR43861:SF1">
    <property type="entry name" value="TRANS-ACONITATE 2-METHYLTRANSFERASE"/>
    <property type="match status" value="1"/>
</dbReference>
<dbReference type="KEGG" id="rue:DT065_16825"/>
<reference evidence="2 3" key="1">
    <citation type="journal article" date="2018" name="J. Microbiol.">
        <title>Salicibibacter kimchii gen. nov., sp. nov., a moderately halophilic and alkalitolerant bacterium in the family Bacillaceae, isolated from kimchi.</title>
        <authorList>
            <person name="Jang J.Y."/>
            <person name="Oh Y.J."/>
            <person name="Lim S.K."/>
            <person name="Park H.K."/>
            <person name="Lee C."/>
            <person name="Kim J.Y."/>
            <person name="Lee M.A."/>
            <person name="Choi H.J."/>
        </authorList>
    </citation>
    <scope>NUCLEOTIDE SEQUENCE [LARGE SCALE GENOMIC DNA]</scope>
    <source>
        <strain evidence="2 3">NKC1-1</strain>
    </source>
</reference>
<dbReference type="Pfam" id="PF08241">
    <property type="entry name" value="Methyltransf_11"/>
    <property type="match status" value="1"/>
</dbReference>
<keyword evidence="2" id="KW-0489">Methyltransferase</keyword>
<dbReference type="OrthoDB" id="9760689at2"/>
<evidence type="ECO:0000259" key="1">
    <source>
        <dbReference type="Pfam" id="PF08241"/>
    </source>
</evidence>
<evidence type="ECO:0000313" key="3">
    <source>
        <dbReference type="Proteomes" id="UP000252100"/>
    </source>
</evidence>
<sequence length="261" mass="29078">MTDQQQIAAKIWDPTLYDNTAQYILYYGEDVIKWLAPKKGENIIDLGCGTGHLTAKIAESGANVTGVDNSGAMLQEAKKQYPEIPFIQADATNFHLDEPVEAVFSNAALHWMTEPQGVISSVSKALKPGGRFIGEMGAKENIATIIAAINMAFVEIGQEPMPAVFPWYFPSLAEYATLLEENGFTVEQMAQFQRPTALNNGPEGLKSWMRNFADPLLDTLSEEEREFVLERTITYAEPALVDDDTWFADYVRLRFVAVKDK</sequence>
<evidence type="ECO:0000313" key="2">
    <source>
        <dbReference type="EMBL" id="AXF57483.1"/>
    </source>
</evidence>
<name>A0A345C2Q2_9BACI</name>
<dbReference type="InterPro" id="IPR029063">
    <property type="entry name" value="SAM-dependent_MTases_sf"/>
</dbReference>
<dbReference type="AlphaFoldDB" id="A0A345C2Q2"/>
<dbReference type="InterPro" id="IPR013216">
    <property type="entry name" value="Methyltransf_11"/>
</dbReference>
<dbReference type="SUPFAM" id="SSF53335">
    <property type="entry name" value="S-adenosyl-L-methionine-dependent methyltransferases"/>
    <property type="match status" value="1"/>
</dbReference>
<proteinExistence type="predicted"/>
<protein>
    <submittedName>
        <fullName evidence="2">Class I SAM-dependent methyltransferase</fullName>
    </submittedName>
</protein>
<gene>
    <name evidence="2" type="ORF">DT065_16825</name>
</gene>
<dbReference type="EMBL" id="CP031092">
    <property type="protein sequence ID" value="AXF57483.1"/>
    <property type="molecule type" value="Genomic_DNA"/>
</dbReference>
<keyword evidence="3" id="KW-1185">Reference proteome</keyword>
<dbReference type="GO" id="GO:0032259">
    <property type="term" value="P:methylation"/>
    <property type="evidence" value="ECO:0007669"/>
    <property type="project" value="UniProtKB-KW"/>
</dbReference>
<dbReference type="CDD" id="cd02440">
    <property type="entry name" value="AdoMet_MTases"/>
    <property type="match status" value="1"/>
</dbReference>
<feature type="domain" description="Methyltransferase type 11" evidence="1">
    <location>
        <begin position="45"/>
        <end position="133"/>
    </location>
</feature>
<dbReference type="PANTHER" id="PTHR43861">
    <property type="entry name" value="TRANS-ACONITATE 2-METHYLTRANSFERASE-RELATED"/>
    <property type="match status" value="1"/>
</dbReference>
<dbReference type="RefSeq" id="WP_114375348.1">
    <property type="nucleotide sequence ID" value="NZ_CP031092.1"/>
</dbReference>
<dbReference type="Gene3D" id="3.40.50.150">
    <property type="entry name" value="Vaccinia Virus protein VP39"/>
    <property type="match status" value="1"/>
</dbReference>